<dbReference type="PANTHER" id="PTHR24113:SF15">
    <property type="entry name" value="NACHT DOMAIN-CONTAINING PROTEIN"/>
    <property type="match status" value="1"/>
</dbReference>
<dbReference type="GO" id="GO:0048471">
    <property type="term" value="C:perinuclear region of cytoplasm"/>
    <property type="evidence" value="ECO:0007669"/>
    <property type="project" value="TreeGrafter"/>
</dbReference>
<evidence type="ECO:0000313" key="3">
    <source>
        <dbReference type="Proteomes" id="UP000009038"/>
    </source>
</evidence>
<dbReference type="GO" id="GO:0006913">
    <property type="term" value="P:nucleocytoplasmic transport"/>
    <property type="evidence" value="ECO:0007669"/>
    <property type="project" value="TreeGrafter"/>
</dbReference>
<dbReference type="InterPro" id="IPR032675">
    <property type="entry name" value="LRR_dom_sf"/>
</dbReference>
<feature type="compositionally biased region" description="Acidic residues" evidence="1">
    <location>
        <begin position="496"/>
        <end position="520"/>
    </location>
</feature>
<dbReference type="Proteomes" id="UP000009038">
    <property type="component" value="Unassembled WGS sequence"/>
</dbReference>
<accession>G3YFM3</accession>
<dbReference type="GO" id="GO:0031267">
    <property type="term" value="F:small GTPase binding"/>
    <property type="evidence" value="ECO:0007669"/>
    <property type="project" value="TreeGrafter"/>
</dbReference>
<feature type="region of interest" description="Disordered" evidence="1">
    <location>
        <begin position="281"/>
        <end position="315"/>
    </location>
</feature>
<evidence type="ECO:0000256" key="1">
    <source>
        <dbReference type="SAM" id="MobiDB-lite"/>
    </source>
</evidence>
<sequence>MILLSQFLSFCLRDSVLLTQVTRPHASLHHDLTSTRRIVGHSIPFYSILSLSLSWTRRYSWSRHANLGSEKLHTVPSWSLLKMGKLNYLGRKIRGIKAGQAVWTSLKKRFPPEDGNKSTSHEAALRDPVLEIDVTGKELTDEGFKQFIDVLIECIKYKHAGHSKSIALVTELHLQGNQLTVESLAKLAEVVTLSEGDLRELDLSKNQLHIETAQDVEKWEAFLKAFKHCCLLKKLDLSGNPLGCLGLEHFARVYLKSDLDWLPSDAKDIYGSDIEEESSLVEDTARMKLSDKENEPKRSKRSPSKGKKARPKSHTQIDTADLIKYTCTRGLRSIPHLVLSEIGLSNTSALHLESMIRIQQTPEHQLDFLPPGKSVTLPQTAPLCKSIIWRPTNDLPPYTVRLLEVAESLRDVITEKYASRGRNKGQDHDEVAANQTKNELNLEYTRLCKRVQLEAIKTEGVHSSTLWSTALKMMLISRAILLDDDDHPRSDSMVGGDDDENNESADEGEEEVEWSEDNDGSSDGPYYVHVEFDRTGPLYSRSEAFDSEFPTLQEAYEPSPPMRAAIPTEVMSTPPATPPNTRTRNKDLDENRVCRFNIPFKVWRRTIAYAVGADGILDTHQQNCILMYAASWEALEYAQTFQGAEKHQQIWKLLQTLGCFNYS</sequence>
<dbReference type="PANTHER" id="PTHR24113">
    <property type="entry name" value="RAN GTPASE-ACTIVATING PROTEIN 1"/>
    <property type="match status" value="1"/>
</dbReference>
<gene>
    <name evidence="2" type="ORF">ASPNIDRAFT_176473</name>
</gene>
<dbReference type="Gene3D" id="3.80.10.10">
    <property type="entry name" value="Ribonuclease Inhibitor"/>
    <property type="match status" value="1"/>
</dbReference>
<dbReference type="EMBL" id="ACJE01000021">
    <property type="protein sequence ID" value="EHA18488.1"/>
    <property type="molecule type" value="Genomic_DNA"/>
</dbReference>
<dbReference type="InterPro" id="IPR001611">
    <property type="entry name" value="Leu-rich_rpt"/>
</dbReference>
<feature type="region of interest" description="Disordered" evidence="1">
    <location>
        <begin position="485"/>
        <end position="527"/>
    </location>
</feature>
<dbReference type="InterPro" id="IPR027038">
    <property type="entry name" value="RanGap"/>
</dbReference>
<name>G3YFM3_ASPNA</name>
<dbReference type="HOGENOM" id="CLU_018351_0_0_1"/>
<feature type="compositionally biased region" description="Basic and acidic residues" evidence="1">
    <location>
        <begin position="283"/>
        <end position="297"/>
    </location>
</feature>
<dbReference type="AlphaFoldDB" id="G3YFM3"/>
<evidence type="ECO:0008006" key="4">
    <source>
        <dbReference type="Google" id="ProtNLM"/>
    </source>
</evidence>
<feature type="compositionally biased region" description="Basic residues" evidence="1">
    <location>
        <begin position="298"/>
        <end position="313"/>
    </location>
</feature>
<dbReference type="Pfam" id="PF13516">
    <property type="entry name" value="LRR_6"/>
    <property type="match status" value="2"/>
</dbReference>
<dbReference type="GO" id="GO:0005096">
    <property type="term" value="F:GTPase activator activity"/>
    <property type="evidence" value="ECO:0007669"/>
    <property type="project" value="InterPro"/>
</dbReference>
<protein>
    <recommendedName>
        <fullName evidence="4">Leucine rich repeat protein</fullName>
    </recommendedName>
</protein>
<dbReference type="GO" id="GO:0005634">
    <property type="term" value="C:nucleus"/>
    <property type="evidence" value="ECO:0007669"/>
    <property type="project" value="TreeGrafter"/>
</dbReference>
<dbReference type="OrthoDB" id="9876299at2759"/>
<proteinExistence type="predicted"/>
<dbReference type="GO" id="GO:0005829">
    <property type="term" value="C:cytosol"/>
    <property type="evidence" value="ECO:0007669"/>
    <property type="project" value="TreeGrafter"/>
</dbReference>
<dbReference type="SUPFAM" id="SSF52047">
    <property type="entry name" value="RNI-like"/>
    <property type="match status" value="1"/>
</dbReference>
<evidence type="ECO:0000313" key="2">
    <source>
        <dbReference type="EMBL" id="EHA18488.1"/>
    </source>
</evidence>
<reference evidence="2 3" key="1">
    <citation type="journal article" date="2011" name="Genome Res.">
        <title>Comparative genomics of citric-acid-producing Aspergillus niger ATCC 1015 versus enzyme-producing CBS 513.88.</title>
        <authorList>
            <person name="Andersen M.R."/>
            <person name="Salazar M.P."/>
            <person name="Schaap P.J."/>
            <person name="van de Vondervoort P.J."/>
            <person name="Culley D."/>
            <person name="Thykaer J."/>
            <person name="Frisvad J.C."/>
            <person name="Nielsen K.F."/>
            <person name="Albang R."/>
            <person name="Albermann K."/>
            <person name="Berka R.M."/>
            <person name="Braus G.H."/>
            <person name="Braus-Stromeyer S.A."/>
            <person name="Corrochano L.M."/>
            <person name="Dai Z."/>
            <person name="van Dijck P.W."/>
            <person name="Hofmann G."/>
            <person name="Lasure L.L."/>
            <person name="Magnuson J.K."/>
            <person name="Menke H."/>
            <person name="Meijer M."/>
            <person name="Meijer S.L."/>
            <person name="Nielsen J.B."/>
            <person name="Nielsen M.L."/>
            <person name="van Ooyen A.J."/>
            <person name="Pel H.J."/>
            <person name="Poulsen L."/>
            <person name="Samson R.A."/>
            <person name="Stam H."/>
            <person name="Tsang A."/>
            <person name="van den Brink J.M."/>
            <person name="Atkins A."/>
            <person name="Aerts A."/>
            <person name="Shapiro H."/>
            <person name="Pangilinan J."/>
            <person name="Salamov A."/>
            <person name="Lou Y."/>
            <person name="Lindquist E."/>
            <person name="Lucas S."/>
            <person name="Grimwood J."/>
            <person name="Grigoriev I.V."/>
            <person name="Kubicek C.P."/>
            <person name="Martinez D."/>
            <person name="van Peij N.N."/>
            <person name="Roubos J.A."/>
            <person name="Nielsen J."/>
            <person name="Baker S.E."/>
        </authorList>
    </citation>
    <scope>NUCLEOTIDE SEQUENCE [LARGE SCALE GENOMIC DNA]</scope>
    <source>
        <strain evidence="3">ATCC 1015 / CBS 113.46 / FGSC A1144 / LSHB Ac4 / NCTC 3858a / NRRL 328 / USDA 3528.7</strain>
    </source>
</reference>
<feature type="non-terminal residue" evidence="2">
    <location>
        <position position="663"/>
    </location>
</feature>
<organism evidence="2 3">
    <name type="scientific">Aspergillus niger (strain ATCC 1015 / CBS 113.46 / FGSC A1144 / LSHB Ac4 / NCTC 3858a / NRRL 328 / USDA 3528.7)</name>
    <dbReference type="NCBI Taxonomy" id="380704"/>
    <lineage>
        <taxon>Eukaryota</taxon>
        <taxon>Fungi</taxon>
        <taxon>Dikarya</taxon>
        <taxon>Ascomycota</taxon>
        <taxon>Pezizomycotina</taxon>
        <taxon>Eurotiomycetes</taxon>
        <taxon>Eurotiomycetidae</taxon>
        <taxon>Eurotiales</taxon>
        <taxon>Aspergillaceae</taxon>
        <taxon>Aspergillus</taxon>
        <taxon>Aspergillus subgen. Circumdati</taxon>
    </lineage>
</organism>
<comment type="caution">
    <text evidence="2">The sequence shown here is derived from an EMBL/GenBank/DDBJ whole genome shotgun (WGS) entry which is preliminary data.</text>
</comment>